<protein>
    <recommendedName>
        <fullName evidence="1">2EXR domain-containing protein</fullName>
    </recommendedName>
</protein>
<sequence>MEQSFPRFGRLPPEIRAAIWEFCLPNRVIPMSLLILAYKQRDRSESERSQPTGATLIARCLGRPCLISQVCRESRAVTMSRRRPIKSLGIDWLGREGWFDPRTDTLLVDCDAFKKYRPVWRQLRRALACGPSQKRIQIAFTGKLVDYRSNTERPESRIVDVEPSPSEIWQGTWPVVMEEIWHYLPKFMARRTGLFGLFCEEHEVFVELCGNGPLALADKLGVVKKDGADDIRRVVGRALGRWKAYKDDFPAMSKGLGLEREKWRRNRSGPYPVIKVSWVDLDRLPPPRTSATE</sequence>
<dbReference type="PANTHER" id="PTHR35910:SF6">
    <property type="entry name" value="2EXR DOMAIN-CONTAINING PROTEIN"/>
    <property type="match status" value="1"/>
</dbReference>
<dbReference type="EMBL" id="MU857224">
    <property type="protein sequence ID" value="KAK4148972.1"/>
    <property type="molecule type" value="Genomic_DNA"/>
</dbReference>
<evidence type="ECO:0000259" key="1">
    <source>
        <dbReference type="Pfam" id="PF20150"/>
    </source>
</evidence>
<organism evidence="2 3">
    <name type="scientific">Chaetomidium leptoderma</name>
    <dbReference type="NCBI Taxonomy" id="669021"/>
    <lineage>
        <taxon>Eukaryota</taxon>
        <taxon>Fungi</taxon>
        <taxon>Dikarya</taxon>
        <taxon>Ascomycota</taxon>
        <taxon>Pezizomycotina</taxon>
        <taxon>Sordariomycetes</taxon>
        <taxon>Sordariomycetidae</taxon>
        <taxon>Sordariales</taxon>
        <taxon>Chaetomiaceae</taxon>
        <taxon>Chaetomidium</taxon>
    </lineage>
</organism>
<reference evidence="2" key="1">
    <citation type="journal article" date="2023" name="Mol. Phylogenet. Evol.">
        <title>Genome-scale phylogeny and comparative genomics of the fungal order Sordariales.</title>
        <authorList>
            <person name="Hensen N."/>
            <person name="Bonometti L."/>
            <person name="Westerberg I."/>
            <person name="Brannstrom I.O."/>
            <person name="Guillou S."/>
            <person name="Cros-Aarteil S."/>
            <person name="Calhoun S."/>
            <person name="Haridas S."/>
            <person name="Kuo A."/>
            <person name="Mondo S."/>
            <person name="Pangilinan J."/>
            <person name="Riley R."/>
            <person name="LaButti K."/>
            <person name="Andreopoulos B."/>
            <person name="Lipzen A."/>
            <person name="Chen C."/>
            <person name="Yan M."/>
            <person name="Daum C."/>
            <person name="Ng V."/>
            <person name="Clum A."/>
            <person name="Steindorff A."/>
            <person name="Ohm R.A."/>
            <person name="Martin F."/>
            <person name="Silar P."/>
            <person name="Natvig D.O."/>
            <person name="Lalanne C."/>
            <person name="Gautier V."/>
            <person name="Ament-Velasquez S.L."/>
            <person name="Kruys A."/>
            <person name="Hutchinson M.I."/>
            <person name="Powell A.J."/>
            <person name="Barry K."/>
            <person name="Miller A.N."/>
            <person name="Grigoriev I.V."/>
            <person name="Debuchy R."/>
            <person name="Gladieux P."/>
            <person name="Hiltunen Thoren M."/>
            <person name="Johannesson H."/>
        </authorList>
    </citation>
    <scope>NUCLEOTIDE SEQUENCE</scope>
    <source>
        <strain evidence="2">CBS 538.74</strain>
    </source>
</reference>
<evidence type="ECO:0000313" key="2">
    <source>
        <dbReference type="EMBL" id="KAK4148972.1"/>
    </source>
</evidence>
<dbReference type="Proteomes" id="UP001302745">
    <property type="component" value="Unassembled WGS sequence"/>
</dbReference>
<name>A0AAN6ZS69_9PEZI</name>
<dbReference type="Pfam" id="PF20150">
    <property type="entry name" value="2EXR"/>
    <property type="match status" value="1"/>
</dbReference>
<keyword evidence="3" id="KW-1185">Reference proteome</keyword>
<evidence type="ECO:0000313" key="3">
    <source>
        <dbReference type="Proteomes" id="UP001302745"/>
    </source>
</evidence>
<gene>
    <name evidence="2" type="ORF">C8A00DRAFT_19285</name>
</gene>
<proteinExistence type="predicted"/>
<reference evidence="2" key="2">
    <citation type="submission" date="2023-05" db="EMBL/GenBank/DDBJ databases">
        <authorList>
            <consortium name="Lawrence Berkeley National Laboratory"/>
            <person name="Steindorff A."/>
            <person name="Hensen N."/>
            <person name="Bonometti L."/>
            <person name="Westerberg I."/>
            <person name="Brannstrom I.O."/>
            <person name="Guillou S."/>
            <person name="Cros-Aarteil S."/>
            <person name="Calhoun S."/>
            <person name="Haridas S."/>
            <person name="Kuo A."/>
            <person name="Mondo S."/>
            <person name="Pangilinan J."/>
            <person name="Riley R."/>
            <person name="Labutti K."/>
            <person name="Andreopoulos B."/>
            <person name="Lipzen A."/>
            <person name="Chen C."/>
            <person name="Yanf M."/>
            <person name="Daum C."/>
            <person name="Ng V."/>
            <person name="Clum A."/>
            <person name="Ohm R."/>
            <person name="Martin F."/>
            <person name="Silar P."/>
            <person name="Natvig D."/>
            <person name="Lalanne C."/>
            <person name="Gautier V."/>
            <person name="Ament-Velasquez S.L."/>
            <person name="Kruys A."/>
            <person name="Hutchinson M.I."/>
            <person name="Powell A.J."/>
            <person name="Barry K."/>
            <person name="Miller A.N."/>
            <person name="Grigoriev I.V."/>
            <person name="Debuchy R."/>
            <person name="Gladieux P."/>
            <person name="Thoren M.H."/>
            <person name="Johannesson H."/>
        </authorList>
    </citation>
    <scope>NUCLEOTIDE SEQUENCE</scope>
    <source>
        <strain evidence="2">CBS 538.74</strain>
    </source>
</reference>
<feature type="domain" description="2EXR" evidence="1">
    <location>
        <begin position="5"/>
        <end position="106"/>
    </location>
</feature>
<dbReference type="AlphaFoldDB" id="A0AAN6ZS69"/>
<dbReference type="InterPro" id="IPR045518">
    <property type="entry name" value="2EXR"/>
</dbReference>
<comment type="caution">
    <text evidence="2">The sequence shown here is derived from an EMBL/GenBank/DDBJ whole genome shotgun (WGS) entry which is preliminary data.</text>
</comment>
<dbReference type="PANTHER" id="PTHR35910">
    <property type="entry name" value="2EXR DOMAIN-CONTAINING PROTEIN"/>
    <property type="match status" value="1"/>
</dbReference>
<accession>A0AAN6ZS69</accession>